<protein>
    <recommendedName>
        <fullName evidence="3">UspA domain-containing protein</fullName>
    </recommendedName>
</protein>
<accession>A0A1L3GFM7</accession>
<dbReference type="PANTHER" id="PTHR31964">
    <property type="entry name" value="ADENINE NUCLEOTIDE ALPHA HYDROLASES-LIKE SUPERFAMILY PROTEIN"/>
    <property type="match status" value="1"/>
</dbReference>
<dbReference type="Pfam" id="PF00582">
    <property type="entry name" value="Usp"/>
    <property type="match status" value="1"/>
</dbReference>
<dbReference type="AlphaFoldDB" id="A0A1L3GFM7"/>
<dbReference type="STRING" id="29542.A6070_00700"/>
<dbReference type="PRINTS" id="PR01438">
    <property type="entry name" value="UNVRSLSTRESS"/>
</dbReference>
<dbReference type="OrthoDB" id="5406073at2"/>
<evidence type="ECO:0000313" key="4">
    <source>
        <dbReference type="EMBL" id="APG24763.1"/>
    </source>
</evidence>
<evidence type="ECO:0000256" key="2">
    <source>
        <dbReference type="SAM" id="MobiDB-lite"/>
    </source>
</evidence>
<evidence type="ECO:0000256" key="1">
    <source>
        <dbReference type="ARBA" id="ARBA00008791"/>
    </source>
</evidence>
<dbReference type="Gene3D" id="3.40.50.620">
    <property type="entry name" value="HUPs"/>
    <property type="match status" value="1"/>
</dbReference>
<dbReference type="SUPFAM" id="SSF52402">
    <property type="entry name" value="Adenine nucleotide alpha hydrolases-like"/>
    <property type="match status" value="1"/>
</dbReference>
<dbReference type="InterPro" id="IPR006015">
    <property type="entry name" value="Universal_stress_UspA"/>
</dbReference>
<sequence length="156" mass="17109">MKKLLVALDCSPLSMRAASYAAEIVPHLPDAQVILFTVLTGVPSSEKKPDDTVKPETRQSQGDEDHLQEQNEVEKVLTQAAQMFAEQQLPAERLTVLAKPLRRGIAQDIADEARAFGCDTVVVGRRGLSKMKQMVLGSVSRDLIQKSEGLAVWVID</sequence>
<gene>
    <name evidence="4" type="ORF">A7E75_06765</name>
</gene>
<dbReference type="Proteomes" id="UP000182264">
    <property type="component" value="Chromosome"/>
</dbReference>
<feature type="region of interest" description="Disordered" evidence="2">
    <location>
        <begin position="44"/>
        <end position="72"/>
    </location>
</feature>
<proteinExistence type="inferred from homology"/>
<keyword evidence="5" id="KW-1185">Reference proteome</keyword>
<dbReference type="InterPro" id="IPR014729">
    <property type="entry name" value="Rossmann-like_a/b/a_fold"/>
</dbReference>
<feature type="domain" description="UspA" evidence="3">
    <location>
        <begin position="1"/>
        <end position="148"/>
    </location>
</feature>
<name>A0A1L3GFM7_SYNAC</name>
<dbReference type="RefSeq" id="WP_072286608.1">
    <property type="nucleotide sequence ID" value="NZ_CP015455.1"/>
</dbReference>
<organism evidence="4 5">
    <name type="scientific">Syntrophotalea acetylenica</name>
    <name type="common">Pelobacter acetylenicus</name>
    <dbReference type="NCBI Taxonomy" id="29542"/>
    <lineage>
        <taxon>Bacteria</taxon>
        <taxon>Pseudomonadati</taxon>
        <taxon>Thermodesulfobacteriota</taxon>
        <taxon>Desulfuromonadia</taxon>
        <taxon>Desulfuromonadales</taxon>
        <taxon>Syntrophotaleaceae</taxon>
        <taxon>Syntrophotalea</taxon>
    </lineage>
</organism>
<dbReference type="PANTHER" id="PTHR31964:SF113">
    <property type="entry name" value="USPA DOMAIN-CONTAINING PROTEIN"/>
    <property type="match status" value="1"/>
</dbReference>
<comment type="similarity">
    <text evidence="1">Belongs to the universal stress protein A family.</text>
</comment>
<evidence type="ECO:0000259" key="3">
    <source>
        <dbReference type="Pfam" id="PF00582"/>
    </source>
</evidence>
<reference evidence="4 5" key="1">
    <citation type="journal article" date="2017" name="Genome Announc.">
        <title>Complete Genome Sequences of Two Acetylene-Fermenting Pelobacter acetylenicus Strains.</title>
        <authorList>
            <person name="Sutton J.M."/>
            <person name="Baesman S.M."/>
            <person name="Fierst J.L."/>
            <person name="Poret-Peterson A.T."/>
            <person name="Oremland R.S."/>
            <person name="Dunlap D.S."/>
            <person name="Akob D.M."/>
        </authorList>
    </citation>
    <scope>NUCLEOTIDE SEQUENCE [LARGE SCALE GENOMIC DNA]</scope>
    <source>
        <strain evidence="4 5">DSM 3247</strain>
    </source>
</reference>
<dbReference type="KEGG" id="pace:A6070_00700"/>
<evidence type="ECO:0000313" key="5">
    <source>
        <dbReference type="Proteomes" id="UP000182264"/>
    </source>
</evidence>
<dbReference type="InterPro" id="IPR006016">
    <property type="entry name" value="UspA"/>
</dbReference>
<feature type="compositionally biased region" description="Basic and acidic residues" evidence="2">
    <location>
        <begin position="45"/>
        <end position="72"/>
    </location>
</feature>
<dbReference type="CDD" id="cd00293">
    <property type="entry name" value="USP-like"/>
    <property type="match status" value="1"/>
</dbReference>
<dbReference type="EMBL" id="CP015518">
    <property type="protein sequence ID" value="APG24763.1"/>
    <property type="molecule type" value="Genomic_DNA"/>
</dbReference>